<keyword evidence="1" id="KW-0812">Transmembrane</keyword>
<feature type="transmembrane region" description="Helical" evidence="1">
    <location>
        <begin position="6"/>
        <end position="24"/>
    </location>
</feature>
<dbReference type="AlphaFoldDB" id="A0A0F9MPT7"/>
<keyword evidence="1" id="KW-1133">Transmembrane helix</keyword>
<proteinExistence type="predicted"/>
<reference evidence="2" key="1">
    <citation type="journal article" date="2015" name="Nature">
        <title>Complex archaea that bridge the gap between prokaryotes and eukaryotes.</title>
        <authorList>
            <person name="Spang A."/>
            <person name="Saw J.H."/>
            <person name="Jorgensen S.L."/>
            <person name="Zaremba-Niedzwiedzka K."/>
            <person name="Martijn J."/>
            <person name="Lind A.E."/>
            <person name="van Eijk R."/>
            <person name="Schleper C."/>
            <person name="Guy L."/>
            <person name="Ettema T.J."/>
        </authorList>
    </citation>
    <scope>NUCLEOTIDE SEQUENCE</scope>
</reference>
<organism evidence="2">
    <name type="scientific">marine sediment metagenome</name>
    <dbReference type="NCBI Taxonomy" id="412755"/>
    <lineage>
        <taxon>unclassified sequences</taxon>
        <taxon>metagenomes</taxon>
        <taxon>ecological metagenomes</taxon>
    </lineage>
</organism>
<evidence type="ECO:0000256" key="1">
    <source>
        <dbReference type="SAM" id="Phobius"/>
    </source>
</evidence>
<keyword evidence="1" id="KW-0472">Membrane</keyword>
<accession>A0A0F9MPT7</accession>
<name>A0A0F9MPT7_9ZZZZ</name>
<sequence>MIANNAWLTAIVMAVILVAGLVMVEIVSNLVAPGVEVLAPHQTPFIGESWCIRADGGPCP</sequence>
<dbReference type="EMBL" id="LAZR01008436">
    <property type="protein sequence ID" value="KKM78770.1"/>
    <property type="molecule type" value="Genomic_DNA"/>
</dbReference>
<comment type="caution">
    <text evidence="2">The sequence shown here is derived from an EMBL/GenBank/DDBJ whole genome shotgun (WGS) entry which is preliminary data.</text>
</comment>
<protein>
    <submittedName>
        <fullName evidence="2">Uncharacterized protein</fullName>
    </submittedName>
</protein>
<gene>
    <name evidence="2" type="ORF">LCGC14_1356740</name>
</gene>
<evidence type="ECO:0000313" key="2">
    <source>
        <dbReference type="EMBL" id="KKM78770.1"/>
    </source>
</evidence>